<gene>
    <name evidence="2" type="ORF">AWW70_09855</name>
</gene>
<dbReference type="RefSeq" id="WP_060749710.1">
    <property type="nucleotide sequence ID" value="NZ_LRPH01000035.1"/>
</dbReference>
<organism evidence="2 3">
    <name type="scientific">Bacillus mycoides</name>
    <dbReference type="NCBI Taxonomy" id="1405"/>
    <lineage>
        <taxon>Bacteria</taxon>
        <taxon>Bacillati</taxon>
        <taxon>Bacillota</taxon>
        <taxon>Bacilli</taxon>
        <taxon>Bacillales</taxon>
        <taxon>Bacillaceae</taxon>
        <taxon>Bacillus</taxon>
        <taxon>Bacillus cereus group</taxon>
    </lineage>
</organism>
<dbReference type="InterPro" id="IPR048147">
    <property type="entry name" value="CBO0543-like"/>
</dbReference>
<proteinExistence type="predicted"/>
<protein>
    <submittedName>
        <fullName evidence="2">Uncharacterized protein</fullName>
    </submittedName>
</protein>
<keyword evidence="1" id="KW-0472">Membrane</keyword>
<feature type="transmembrane region" description="Helical" evidence="1">
    <location>
        <begin position="122"/>
        <end position="142"/>
    </location>
</feature>
<dbReference type="EMBL" id="LRPH01000035">
    <property type="protein sequence ID" value="KWU65524.1"/>
    <property type="molecule type" value="Genomic_DNA"/>
</dbReference>
<feature type="transmembrane region" description="Helical" evidence="1">
    <location>
        <begin position="66"/>
        <end position="84"/>
    </location>
</feature>
<name>A0A109GEZ4_BACMY</name>
<keyword evidence="1" id="KW-1133">Transmembrane helix</keyword>
<feature type="transmembrane region" description="Helical" evidence="1">
    <location>
        <begin position="28"/>
        <end position="54"/>
    </location>
</feature>
<comment type="caution">
    <text evidence="2">The sequence shown here is derived from an EMBL/GenBank/DDBJ whole genome shotgun (WGS) entry which is preliminary data.</text>
</comment>
<dbReference type="NCBIfam" id="NF041644">
    <property type="entry name" value="CBO0543_fam"/>
    <property type="match status" value="1"/>
</dbReference>
<feature type="transmembrane region" description="Helical" evidence="1">
    <location>
        <begin position="91"/>
        <end position="110"/>
    </location>
</feature>
<evidence type="ECO:0000256" key="1">
    <source>
        <dbReference type="SAM" id="Phobius"/>
    </source>
</evidence>
<keyword evidence="1" id="KW-0812">Transmembrane</keyword>
<dbReference type="Proteomes" id="UP000065797">
    <property type="component" value="Unassembled WGS sequence"/>
</dbReference>
<evidence type="ECO:0000313" key="2">
    <source>
        <dbReference type="EMBL" id="KWU65524.1"/>
    </source>
</evidence>
<dbReference type="AlphaFoldDB" id="A0A109GEZ4"/>
<sequence length="150" mass="17911">MLFNILIAFVLPWAVGILYFYKKERRIIPLIGAFSCVVAFVVNEFGFYCGFWRIAPFLDQKTLSALPFNIGLYPILASYLIFFIKKTQRPYLMVFFISLFTTLLEMTLVLNGKIVYGNGWNIIWTFFSYIIPYMWVYWYYLYLRKLQVMS</sequence>
<evidence type="ECO:0000313" key="3">
    <source>
        <dbReference type="Proteomes" id="UP000065797"/>
    </source>
</evidence>
<reference evidence="2 3" key="1">
    <citation type="submission" date="2016-01" db="EMBL/GenBank/DDBJ databases">
        <authorList>
            <person name="McClelland M."/>
            <person name="Jain A."/>
            <person name="Saraogi P."/>
            <person name="Mendelson R."/>
            <person name="Westerman R."/>
            <person name="SanMiguel P."/>
            <person name="Csonka L."/>
        </authorList>
    </citation>
    <scope>NUCLEOTIDE SEQUENCE [LARGE SCALE GENOMIC DNA]</scope>
    <source>
        <strain evidence="2 3">PE8-15</strain>
    </source>
</reference>
<accession>A0A109GEZ4</accession>
<feature type="transmembrane region" description="Helical" evidence="1">
    <location>
        <begin position="6"/>
        <end position="21"/>
    </location>
</feature>